<evidence type="ECO:0000256" key="2">
    <source>
        <dbReference type="ARBA" id="ARBA00022516"/>
    </source>
</evidence>
<keyword evidence="4" id="KW-0441">Lipid A biosynthesis</keyword>
<keyword evidence="8" id="KW-0472">Membrane</keyword>
<evidence type="ECO:0000256" key="7">
    <source>
        <dbReference type="ARBA" id="ARBA00023098"/>
    </source>
</evidence>
<evidence type="ECO:0000256" key="6">
    <source>
        <dbReference type="ARBA" id="ARBA00022801"/>
    </source>
</evidence>
<dbReference type="PANTHER" id="PTHR34990:SF1">
    <property type="entry name" value="UDP-2,3-DIACYLGLUCOSAMINE HYDROLASE"/>
    <property type="match status" value="1"/>
</dbReference>
<dbReference type="PANTHER" id="PTHR34990">
    <property type="entry name" value="UDP-2,3-DIACYLGLUCOSAMINE HYDROLASE-RELATED"/>
    <property type="match status" value="1"/>
</dbReference>
<gene>
    <name evidence="11" type="ORF">MNBD_GAMMA15-727</name>
</gene>
<dbReference type="InterPro" id="IPR010138">
    <property type="entry name" value="UDP-diacylglucosamine_Hdrlase"/>
</dbReference>
<keyword evidence="2" id="KW-0444">Lipid biosynthesis</keyword>
<proteinExistence type="inferred from homology"/>
<keyword evidence="9" id="KW-0464">Manganese</keyword>
<evidence type="ECO:0000256" key="4">
    <source>
        <dbReference type="ARBA" id="ARBA00022556"/>
    </source>
</evidence>
<dbReference type="NCBIfam" id="TIGR01854">
    <property type="entry name" value="lipid_A_lpxH"/>
    <property type="match status" value="1"/>
</dbReference>
<dbReference type="InterPro" id="IPR029052">
    <property type="entry name" value="Metallo-depent_PP-like"/>
</dbReference>
<dbReference type="GO" id="GO:0009245">
    <property type="term" value="P:lipid A biosynthetic process"/>
    <property type="evidence" value="ECO:0007669"/>
    <property type="project" value="UniProtKB-KW"/>
</dbReference>
<dbReference type="GO" id="GO:0008758">
    <property type="term" value="F:UDP-2,3-diacylglucosamine hydrolase activity"/>
    <property type="evidence" value="ECO:0007669"/>
    <property type="project" value="TreeGrafter"/>
</dbReference>
<reference evidence="11" key="1">
    <citation type="submission" date="2018-06" db="EMBL/GenBank/DDBJ databases">
        <authorList>
            <person name="Zhirakovskaya E."/>
        </authorList>
    </citation>
    <scope>NUCLEOTIDE SEQUENCE</scope>
</reference>
<accession>A0A3B0YUD5</accession>
<dbReference type="Gene3D" id="3.60.21.10">
    <property type="match status" value="1"/>
</dbReference>
<evidence type="ECO:0000313" key="11">
    <source>
        <dbReference type="EMBL" id="VAW80280.1"/>
    </source>
</evidence>
<feature type="domain" description="Calcineurin-like phosphoesterase" evidence="10">
    <location>
        <begin position="2"/>
        <end position="199"/>
    </location>
</feature>
<evidence type="ECO:0000256" key="8">
    <source>
        <dbReference type="ARBA" id="ARBA00023136"/>
    </source>
</evidence>
<dbReference type="GO" id="GO:0046872">
    <property type="term" value="F:metal ion binding"/>
    <property type="evidence" value="ECO:0007669"/>
    <property type="project" value="UniProtKB-KW"/>
</dbReference>
<dbReference type="GO" id="GO:0005737">
    <property type="term" value="C:cytoplasm"/>
    <property type="evidence" value="ECO:0007669"/>
    <property type="project" value="InterPro"/>
</dbReference>
<dbReference type="NCBIfam" id="NF003743">
    <property type="entry name" value="PRK05340.1"/>
    <property type="match status" value="1"/>
</dbReference>
<sequence>MATLFISDLHLDPSRPAICEYFVGFLKQHGGNAEALYILGDLFDAWIGDDDPEPLWQQIIQALFNCVSAGTPIYLIHGNRDFLIGERFQQRSQCQLIDDPTIITLYGQRILLMHGDLLCSDDTEYQLLRKQVRDPRWQEEVLKNSVETRLTMARQAREQSAMSILGKSDDIMDVNQHTVEHYMQTSNADLLIHGHTHRPGTHSLTISGATAKRVVLGDWYQHGNLLILDKDRLDFLELPCPAQPLG</sequence>
<dbReference type="EC" id="3.6.1.54" evidence="11"/>
<dbReference type="AlphaFoldDB" id="A0A3B0YUD5"/>
<protein>
    <submittedName>
        <fullName evidence="11">UDP-2,3-diacylglucosamine diphosphatase</fullName>
        <ecNumber evidence="11">3.6.1.54</ecNumber>
    </submittedName>
</protein>
<keyword evidence="7" id="KW-0443">Lipid metabolism</keyword>
<keyword evidence="1" id="KW-1003">Cell membrane</keyword>
<dbReference type="SUPFAM" id="SSF56300">
    <property type="entry name" value="Metallo-dependent phosphatases"/>
    <property type="match status" value="1"/>
</dbReference>
<evidence type="ECO:0000256" key="1">
    <source>
        <dbReference type="ARBA" id="ARBA00022475"/>
    </source>
</evidence>
<evidence type="ECO:0000256" key="5">
    <source>
        <dbReference type="ARBA" id="ARBA00022723"/>
    </source>
</evidence>
<dbReference type="EMBL" id="UOFN01000125">
    <property type="protein sequence ID" value="VAW80280.1"/>
    <property type="molecule type" value="Genomic_DNA"/>
</dbReference>
<dbReference type="CDD" id="cd07398">
    <property type="entry name" value="MPP_YbbF-LpxH"/>
    <property type="match status" value="1"/>
</dbReference>
<keyword evidence="3" id="KW-0997">Cell inner membrane</keyword>
<organism evidence="11">
    <name type="scientific">hydrothermal vent metagenome</name>
    <dbReference type="NCBI Taxonomy" id="652676"/>
    <lineage>
        <taxon>unclassified sequences</taxon>
        <taxon>metagenomes</taxon>
        <taxon>ecological metagenomes</taxon>
    </lineage>
</organism>
<evidence type="ECO:0000256" key="9">
    <source>
        <dbReference type="ARBA" id="ARBA00023211"/>
    </source>
</evidence>
<dbReference type="HAMAP" id="MF_00575">
    <property type="entry name" value="LpxH"/>
    <property type="match status" value="1"/>
</dbReference>
<evidence type="ECO:0000256" key="3">
    <source>
        <dbReference type="ARBA" id="ARBA00022519"/>
    </source>
</evidence>
<evidence type="ECO:0000259" key="10">
    <source>
        <dbReference type="Pfam" id="PF00149"/>
    </source>
</evidence>
<name>A0A3B0YUD5_9ZZZZ</name>
<keyword evidence="6 11" id="KW-0378">Hydrolase</keyword>
<keyword evidence="5" id="KW-0479">Metal-binding</keyword>
<dbReference type="GO" id="GO:0016020">
    <property type="term" value="C:membrane"/>
    <property type="evidence" value="ECO:0007669"/>
    <property type="project" value="GOC"/>
</dbReference>
<dbReference type="InterPro" id="IPR043461">
    <property type="entry name" value="LpxH-like"/>
</dbReference>
<dbReference type="Pfam" id="PF00149">
    <property type="entry name" value="Metallophos"/>
    <property type="match status" value="1"/>
</dbReference>
<dbReference type="InterPro" id="IPR004843">
    <property type="entry name" value="Calcineurin-like_PHP"/>
</dbReference>